<reference evidence="12 13" key="1">
    <citation type="journal article" date="2016" name="Nat. Commun.">
        <title>Thousands of microbial genomes shed light on interconnected biogeochemical processes in an aquifer system.</title>
        <authorList>
            <person name="Anantharaman K."/>
            <person name="Brown C.T."/>
            <person name="Hug L.A."/>
            <person name="Sharon I."/>
            <person name="Castelle C.J."/>
            <person name="Probst A.J."/>
            <person name="Thomas B.C."/>
            <person name="Singh A."/>
            <person name="Wilkins M.J."/>
            <person name="Karaoz U."/>
            <person name="Brodie E.L."/>
            <person name="Williams K.H."/>
            <person name="Hubbard S.S."/>
            <person name="Banfield J.F."/>
        </authorList>
    </citation>
    <scope>NUCLEOTIDE SEQUENCE [LARGE SCALE GENOMIC DNA]</scope>
</reference>
<evidence type="ECO:0000256" key="6">
    <source>
        <dbReference type="ARBA" id="ARBA00023002"/>
    </source>
</evidence>
<evidence type="ECO:0000256" key="3">
    <source>
        <dbReference type="ARBA" id="ARBA00022692"/>
    </source>
</evidence>
<evidence type="ECO:0000256" key="5">
    <source>
        <dbReference type="ARBA" id="ARBA00022989"/>
    </source>
</evidence>
<dbReference type="GO" id="GO:0016020">
    <property type="term" value="C:membrane"/>
    <property type="evidence" value="ECO:0007669"/>
    <property type="project" value="UniProtKB-SubCell"/>
</dbReference>
<evidence type="ECO:0000256" key="1">
    <source>
        <dbReference type="ARBA" id="ARBA00004141"/>
    </source>
</evidence>
<evidence type="ECO:0000256" key="7">
    <source>
        <dbReference type="ARBA" id="ARBA00023136"/>
    </source>
</evidence>
<accession>A0A1F5YW41</accession>
<proteinExistence type="inferred from homology"/>
<comment type="caution">
    <text evidence="12">The sequence shown here is derived from an EMBL/GenBank/DDBJ whole genome shotgun (WGS) entry which is preliminary data.</text>
</comment>
<evidence type="ECO:0000256" key="10">
    <source>
        <dbReference type="SAM" id="Phobius"/>
    </source>
</evidence>
<dbReference type="STRING" id="1798374.A2Z33_03465"/>
<keyword evidence="5 10" id="KW-1133">Transmembrane helix</keyword>
<evidence type="ECO:0000256" key="9">
    <source>
        <dbReference type="ARBA" id="ARBA00023284"/>
    </source>
</evidence>
<comment type="similarity">
    <text evidence="2">Belongs to the VKOR family.</text>
</comment>
<dbReference type="EMBL" id="MFJD01000004">
    <property type="protein sequence ID" value="OGG04187.1"/>
    <property type="molecule type" value="Genomic_DNA"/>
</dbReference>
<keyword evidence="8" id="KW-1015">Disulfide bond</keyword>
<feature type="transmembrane region" description="Helical" evidence="10">
    <location>
        <begin position="58"/>
        <end position="84"/>
    </location>
</feature>
<keyword evidence="4" id="KW-0874">Quinone</keyword>
<feature type="transmembrane region" description="Helical" evidence="10">
    <location>
        <begin position="119"/>
        <end position="144"/>
    </location>
</feature>
<dbReference type="SMART" id="SM00756">
    <property type="entry name" value="VKc"/>
    <property type="match status" value="1"/>
</dbReference>
<keyword evidence="6" id="KW-0560">Oxidoreductase</keyword>
<evidence type="ECO:0000259" key="11">
    <source>
        <dbReference type="SMART" id="SM00756"/>
    </source>
</evidence>
<dbReference type="GO" id="GO:0016491">
    <property type="term" value="F:oxidoreductase activity"/>
    <property type="evidence" value="ECO:0007669"/>
    <property type="project" value="UniProtKB-KW"/>
</dbReference>
<evidence type="ECO:0000313" key="12">
    <source>
        <dbReference type="EMBL" id="OGG04187.1"/>
    </source>
</evidence>
<dbReference type="AlphaFoldDB" id="A0A1F5YW41"/>
<dbReference type="Pfam" id="PF07884">
    <property type="entry name" value="VKOR"/>
    <property type="match status" value="1"/>
</dbReference>
<evidence type="ECO:0000256" key="8">
    <source>
        <dbReference type="ARBA" id="ARBA00023157"/>
    </source>
</evidence>
<evidence type="ECO:0000313" key="13">
    <source>
        <dbReference type="Proteomes" id="UP000178448"/>
    </source>
</evidence>
<gene>
    <name evidence="12" type="ORF">A2Z33_03465</name>
</gene>
<dbReference type="InterPro" id="IPR044698">
    <property type="entry name" value="VKOR/LTO1"/>
</dbReference>
<dbReference type="InterPro" id="IPR038354">
    <property type="entry name" value="VKOR_sf"/>
</dbReference>
<name>A0A1F5YW41_9BACT</name>
<feature type="transmembrane region" description="Helical" evidence="10">
    <location>
        <begin position="93"/>
        <end position="113"/>
    </location>
</feature>
<feature type="domain" description="Vitamin K epoxide reductase" evidence="11">
    <location>
        <begin position="12"/>
        <end position="144"/>
    </location>
</feature>
<dbReference type="PANTHER" id="PTHR34573:SF1">
    <property type="entry name" value="VITAMIN K EPOXIDE REDUCTASE DOMAIN-CONTAINING PROTEIN"/>
    <property type="match status" value="1"/>
</dbReference>
<dbReference type="Gene3D" id="1.20.1440.130">
    <property type="entry name" value="VKOR domain"/>
    <property type="match status" value="1"/>
</dbReference>
<evidence type="ECO:0000256" key="4">
    <source>
        <dbReference type="ARBA" id="ARBA00022719"/>
    </source>
</evidence>
<sequence>MTDSNRTIAPDDRMVNRIIFVLSLLGLIMAIYVLQSFLRSSSIICLTGSGCEVVRKSAAAWPFGIPVPAVGAVGYTFLSVLALLRTIRDDRRLIMGILGMAAFGVVFVTWFTYTEIFVIRGICSWCVLSAVNMFVIFALTMMTVKKHRLLGFR</sequence>
<evidence type="ECO:0000256" key="2">
    <source>
        <dbReference type="ARBA" id="ARBA00006214"/>
    </source>
</evidence>
<keyword evidence="7 10" id="KW-0472">Membrane</keyword>
<keyword evidence="9" id="KW-0676">Redox-active center</keyword>
<comment type="subcellular location">
    <subcellularLocation>
        <location evidence="1">Membrane</location>
        <topology evidence="1">Multi-pass membrane protein</topology>
    </subcellularLocation>
</comment>
<keyword evidence="3 10" id="KW-0812">Transmembrane</keyword>
<dbReference type="CDD" id="cd12916">
    <property type="entry name" value="VKOR_1"/>
    <property type="match status" value="1"/>
</dbReference>
<dbReference type="PANTHER" id="PTHR34573">
    <property type="entry name" value="VKC DOMAIN-CONTAINING PROTEIN"/>
    <property type="match status" value="1"/>
</dbReference>
<feature type="transmembrane region" description="Helical" evidence="10">
    <location>
        <begin position="18"/>
        <end position="38"/>
    </location>
</feature>
<dbReference type="InterPro" id="IPR012932">
    <property type="entry name" value="VKOR"/>
</dbReference>
<dbReference type="Proteomes" id="UP000178448">
    <property type="component" value="Unassembled WGS sequence"/>
</dbReference>
<protein>
    <recommendedName>
        <fullName evidence="11">Vitamin K epoxide reductase domain-containing protein</fullName>
    </recommendedName>
</protein>
<dbReference type="GO" id="GO:0048038">
    <property type="term" value="F:quinone binding"/>
    <property type="evidence" value="ECO:0007669"/>
    <property type="project" value="UniProtKB-KW"/>
</dbReference>
<organism evidence="12 13">
    <name type="scientific">Candidatus Gottesmanbacteria bacterium RBG_16_52_11</name>
    <dbReference type="NCBI Taxonomy" id="1798374"/>
    <lineage>
        <taxon>Bacteria</taxon>
        <taxon>Candidatus Gottesmaniibacteriota</taxon>
    </lineage>
</organism>